<protein>
    <submittedName>
        <fullName evidence="3">Cytochrome P450</fullName>
    </submittedName>
</protein>
<dbReference type="PANTHER" id="PTHR46696">
    <property type="entry name" value="P450, PUTATIVE (EUROFUNG)-RELATED"/>
    <property type="match status" value="1"/>
</dbReference>
<comment type="caution">
    <text evidence="3">The sequence shown here is derived from an EMBL/GenBank/DDBJ whole genome shotgun (WGS) entry which is preliminary data.</text>
</comment>
<sequence length="195" mass="21342">MIAVRDDDGERLGEQELVDTLMLMIGVGHETTANLLGSAIIELLSRPERLDALRTGRTTWPDVIEETLRLHGPVAHMPLRFAVEDIQLTEVTIRQGDAILVSCTAAGQDPAQHGPDAGEFDPTRERREHLAFGDGVHHCLGAPLARMEAGLALPRLFARFPAMRLARPREEIPGSGSFIANGPRVLPVWLHGTRS</sequence>
<name>A0ABV5VC06_9ACTN</name>
<proteinExistence type="inferred from homology"/>
<dbReference type="SUPFAM" id="SSF48264">
    <property type="entry name" value="Cytochrome P450"/>
    <property type="match status" value="1"/>
</dbReference>
<dbReference type="PRINTS" id="PR00385">
    <property type="entry name" value="P450"/>
</dbReference>
<dbReference type="PROSITE" id="PS00086">
    <property type="entry name" value="CYTOCHROME_P450"/>
    <property type="match status" value="1"/>
</dbReference>
<dbReference type="InterPro" id="IPR001128">
    <property type="entry name" value="Cyt_P450"/>
</dbReference>
<dbReference type="Gene3D" id="1.10.630.10">
    <property type="entry name" value="Cytochrome P450"/>
    <property type="match status" value="1"/>
</dbReference>
<dbReference type="InterPro" id="IPR017972">
    <property type="entry name" value="Cyt_P450_CS"/>
</dbReference>
<dbReference type="InterPro" id="IPR002397">
    <property type="entry name" value="Cyt_P450_B"/>
</dbReference>
<comment type="similarity">
    <text evidence="1 2">Belongs to the cytochrome P450 family.</text>
</comment>
<accession>A0ABV5VC06</accession>
<dbReference type="Proteomes" id="UP001589703">
    <property type="component" value="Unassembled WGS sequence"/>
</dbReference>
<dbReference type="RefSeq" id="WP_385858565.1">
    <property type="nucleotide sequence ID" value="NZ_JBHMAR010000007.1"/>
</dbReference>
<keyword evidence="2" id="KW-0479">Metal-binding</keyword>
<keyword evidence="2" id="KW-0349">Heme</keyword>
<keyword evidence="2" id="KW-0560">Oxidoreductase</keyword>
<keyword evidence="2" id="KW-0503">Monooxygenase</keyword>
<evidence type="ECO:0000256" key="1">
    <source>
        <dbReference type="ARBA" id="ARBA00010617"/>
    </source>
</evidence>
<dbReference type="PRINTS" id="PR00359">
    <property type="entry name" value="BP450"/>
</dbReference>
<organism evidence="3 4">
    <name type="scientific">Streptomyces thermocoprophilus</name>
    <dbReference type="NCBI Taxonomy" id="78356"/>
    <lineage>
        <taxon>Bacteria</taxon>
        <taxon>Bacillati</taxon>
        <taxon>Actinomycetota</taxon>
        <taxon>Actinomycetes</taxon>
        <taxon>Kitasatosporales</taxon>
        <taxon>Streptomycetaceae</taxon>
        <taxon>Streptomyces</taxon>
    </lineage>
</organism>
<gene>
    <name evidence="3" type="ORF">ACFFRO_08860</name>
</gene>
<keyword evidence="2" id="KW-0408">Iron</keyword>
<dbReference type="InterPro" id="IPR036396">
    <property type="entry name" value="Cyt_P450_sf"/>
</dbReference>
<dbReference type="EMBL" id="JBHMAR010000007">
    <property type="protein sequence ID" value="MFB9735240.1"/>
    <property type="molecule type" value="Genomic_DNA"/>
</dbReference>
<keyword evidence="4" id="KW-1185">Reference proteome</keyword>
<evidence type="ECO:0000256" key="2">
    <source>
        <dbReference type="RuleBase" id="RU000461"/>
    </source>
</evidence>
<reference evidence="3 4" key="1">
    <citation type="submission" date="2024-09" db="EMBL/GenBank/DDBJ databases">
        <authorList>
            <person name="Sun Q."/>
            <person name="Mori K."/>
        </authorList>
    </citation>
    <scope>NUCLEOTIDE SEQUENCE [LARGE SCALE GENOMIC DNA]</scope>
    <source>
        <strain evidence="3 4">JCM 10918</strain>
    </source>
</reference>
<dbReference type="Pfam" id="PF00067">
    <property type="entry name" value="p450"/>
    <property type="match status" value="1"/>
</dbReference>
<evidence type="ECO:0000313" key="4">
    <source>
        <dbReference type="Proteomes" id="UP001589703"/>
    </source>
</evidence>
<evidence type="ECO:0000313" key="3">
    <source>
        <dbReference type="EMBL" id="MFB9735240.1"/>
    </source>
</evidence>
<dbReference type="PANTHER" id="PTHR46696:SF1">
    <property type="entry name" value="CYTOCHROME P450 YJIB-RELATED"/>
    <property type="match status" value="1"/>
</dbReference>